<sequence length="384" mass="43143">LGKSSLQTTHICQFVPVSAPPLKAWTVHEKNSSPGSPLLSVESRIVLPPVEWARENDYEWCAYSFEFGRVGIYARSRLFKMNSNTLERDVIYDATLQRIPLSSRLGRYAEECCGTVWVVPAQPWRSSSSGYQSLSDSSCSNNVSLIYFSEHFVQQPSAYTEAAAISELASSAPSEPQVVFIGVVVVREPQYSIIWSRTHGFVVVSATCDLVLAAADWVKYYCIPFDTEVGVKYMALYCDKYEKTPLASEPHGKSIICHTIIHLPHGQKKVVDSTRNTNFVMDCDILGDVLVPDIALVNSCIKKGFLKAQVQISFDLNNDWPCRLFAVIANGSVKQIMPRRNLIHQHQRSNRMKPGVSIVALNRKQLLMSTAEKCLRFIEDQKRK</sequence>
<organism evidence="1">
    <name type="scientific">Gongylonema pulchrum</name>
    <dbReference type="NCBI Taxonomy" id="637853"/>
    <lineage>
        <taxon>Eukaryota</taxon>
        <taxon>Metazoa</taxon>
        <taxon>Ecdysozoa</taxon>
        <taxon>Nematoda</taxon>
        <taxon>Chromadorea</taxon>
        <taxon>Rhabditida</taxon>
        <taxon>Spirurina</taxon>
        <taxon>Spiruromorpha</taxon>
        <taxon>Spiruroidea</taxon>
        <taxon>Gongylonematidae</taxon>
        <taxon>Gongylonema</taxon>
    </lineage>
</organism>
<proteinExistence type="predicted"/>
<name>A0A183E5U3_9BILA</name>
<reference evidence="1" key="1">
    <citation type="submission" date="2016-06" db="UniProtKB">
        <authorList>
            <consortium name="WormBaseParasite"/>
        </authorList>
    </citation>
    <scope>IDENTIFICATION</scope>
</reference>
<evidence type="ECO:0000313" key="1">
    <source>
        <dbReference type="WBParaSite" id="GPUH_0001635601-mRNA-1"/>
    </source>
</evidence>
<accession>A0A183E5U3</accession>
<dbReference type="WBParaSite" id="GPUH_0001635601-mRNA-1">
    <property type="protein sequence ID" value="GPUH_0001635601-mRNA-1"/>
    <property type="gene ID" value="GPUH_0001635601"/>
</dbReference>
<protein>
    <submittedName>
        <fullName evidence="1">Agenet-like domain-containing protein</fullName>
    </submittedName>
</protein>
<dbReference type="AlphaFoldDB" id="A0A183E5U3"/>